<dbReference type="RefSeq" id="WP_055062538.1">
    <property type="nucleotide sequence ID" value="NZ_CVRQ01000029.1"/>
</dbReference>
<gene>
    <name evidence="1" type="ORF">T1815_26161</name>
</gene>
<reference evidence="2" key="1">
    <citation type="submission" date="2015-05" db="EMBL/GenBank/DDBJ databases">
        <authorList>
            <consortium name="Pathogen Informatics"/>
        </authorList>
    </citation>
    <scope>NUCLEOTIDE SEQUENCE [LARGE SCALE GENOMIC DNA]</scope>
    <source>
        <strain evidence="2">T1-815</strain>
    </source>
</reference>
<sequence>MNRMLIVGNGFDLEHGLKTAYWNFREYLEENHLDFLIAFEKMYNFYPVDFGDPYVGKDAQQEWEKDLKSKLWESFEEEIGNPDIGSMWNTSECILDDLDLDGGNIGIEDTMDEYWRNEYGFIKQFPEYVKEWIEQISTKDIAPRKQALVNDEECICLSFNYTDTLENVYHIEDVLHIHGSVCKNSWVEPIMGHYNRENIEKHKVAANRAGKYFDEGEESIQKAIAEFLEPINKDTDEIIKNNQRFFDQLSEIDSITIVGWSVGRVDIPYLRKVAESVKAETIWHVYWHDEKAEKMLEDAFDQVGITLKYRDFNPDTKFWDRL</sequence>
<name>A0A0M6WVI6_9FIRM</name>
<dbReference type="Pfam" id="PF14253">
    <property type="entry name" value="AbiH"/>
    <property type="match status" value="1"/>
</dbReference>
<evidence type="ECO:0008006" key="3">
    <source>
        <dbReference type="Google" id="ProtNLM"/>
    </source>
</evidence>
<protein>
    <recommendedName>
        <fullName evidence="3">Bacteriophage abortive infection AbiH</fullName>
    </recommendedName>
</protein>
<evidence type="ECO:0000313" key="1">
    <source>
        <dbReference type="EMBL" id="CRL41219.1"/>
    </source>
</evidence>
<dbReference type="InterPro" id="IPR025935">
    <property type="entry name" value="AbiH"/>
</dbReference>
<dbReference type="AlphaFoldDB" id="A0A0M6WVI6"/>
<organism evidence="1 2">
    <name type="scientific">Agathobacter rectalis</name>
    <dbReference type="NCBI Taxonomy" id="39491"/>
    <lineage>
        <taxon>Bacteria</taxon>
        <taxon>Bacillati</taxon>
        <taxon>Bacillota</taxon>
        <taxon>Clostridia</taxon>
        <taxon>Lachnospirales</taxon>
        <taxon>Lachnospiraceae</taxon>
        <taxon>Agathobacter</taxon>
    </lineage>
</organism>
<accession>A0A0M6WVI6</accession>
<dbReference type="EMBL" id="CVRQ01000029">
    <property type="protein sequence ID" value="CRL41219.1"/>
    <property type="molecule type" value="Genomic_DNA"/>
</dbReference>
<keyword evidence="2" id="KW-1185">Reference proteome</keyword>
<evidence type="ECO:0000313" key="2">
    <source>
        <dbReference type="Proteomes" id="UP000049472"/>
    </source>
</evidence>
<proteinExistence type="predicted"/>
<dbReference type="Proteomes" id="UP000049472">
    <property type="component" value="Unassembled WGS sequence"/>
</dbReference>